<evidence type="ECO:0000256" key="3">
    <source>
        <dbReference type="RuleBase" id="RU004514"/>
    </source>
</evidence>
<evidence type="ECO:0000259" key="4">
    <source>
        <dbReference type="Pfam" id="PF01168"/>
    </source>
</evidence>
<name>A0ABY5AN76_9CYAN</name>
<proteinExistence type="inferred from homology"/>
<keyword evidence="6" id="KW-1185">Reference proteome</keyword>
<feature type="domain" description="Alanine racemase N-terminal" evidence="4">
    <location>
        <begin position="8"/>
        <end position="225"/>
    </location>
</feature>
<evidence type="ECO:0000256" key="2">
    <source>
        <dbReference type="HAMAP-Rule" id="MF_02087"/>
    </source>
</evidence>
<dbReference type="Pfam" id="PF01168">
    <property type="entry name" value="Ala_racemase_N"/>
    <property type="match status" value="1"/>
</dbReference>
<keyword evidence="1 2" id="KW-0663">Pyridoxal phosphate</keyword>
<dbReference type="CDD" id="cd00635">
    <property type="entry name" value="PLPDE_III_YBL036c_like"/>
    <property type="match status" value="1"/>
</dbReference>
<evidence type="ECO:0000256" key="1">
    <source>
        <dbReference type="ARBA" id="ARBA00022898"/>
    </source>
</evidence>
<dbReference type="NCBIfam" id="TIGR00044">
    <property type="entry name" value="YggS family pyridoxal phosphate-dependent enzyme"/>
    <property type="match status" value="1"/>
</dbReference>
<sequence>MSFEDLSIADRIAKIRPTVPDSVRLIAVSKLKPASAIRQAYEAGIRDFGESRIQEAIAKQEELQDLEDITWHFIGHLQTNKTKLALERMQWIHSLDRLKLAREIQRLVAKGSPCPNLCLQVKFRPDANKSGWDWSGLQQDLPELDDLGGLKVRGLMTILPFGLPSQESQAIFQEARQSCDRLQQQSWRHLQFSELSMGMSEDYPLAVDAGSTMVRLGRILFGDRPK</sequence>
<dbReference type="InterPro" id="IPR029066">
    <property type="entry name" value="PLP-binding_barrel"/>
</dbReference>
<evidence type="ECO:0000313" key="5">
    <source>
        <dbReference type="EMBL" id="USR89694.1"/>
    </source>
</evidence>
<feature type="modified residue" description="N6-(pyridoxal phosphate)lysine" evidence="2">
    <location>
        <position position="30"/>
    </location>
</feature>
<dbReference type="RefSeq" id="WP_252660681.1">
    <property type="nucleotide sequence ID" value="NZ_CP098611.1"/>
</dbReference>
<dbReference type="PIRSF" id="PIRSF004848">
    <property type="entry name" value="YBL036c_PLPDEIII"/>
    <property type="match status" value="1"/>
</dbReference>
<dbReference type="Proteomes" id="UP001056708">
    <property type="component" value="Chromosome"/>
</dbReference>
<dbReference type="EMBL" id="CP098611">
    <property type="protein sequence ID" value="USR89694.1"/>
    <property type="molecule type" value="Genomic_DNA"/>
</dbReference>
<evidence type="ECO:0000313" key="6">
    <source>
        <dbReference type="Proteomes" id="UP001056708"/>
    </source>
</evidence>
<dbReference type="SUPFAM" id="SSF51419">
    <property type="entry name" value="PLP-binding barrel"/>
    <property type="match status" value="1"/>
</dbReference>
<dbReference type="PANTHER" id="PTHR10146:SF14">
    <property type="entry name" value="PYRIDOXAL PHOSPHATE HOMEOSTASIS PROTEIN"/>
    <property type="match status" value="1"/>
</dbReference>
<comment type="similarity">
    <text evidence="2 3">Belongs to the pyridoxal phosphate-binding protein YggS/PROSC family.</text>
</comment>
<protein>
    <recommendedName>
        <fullName evidence="2">Pyridoxal phosphate homeostasis protein</fullName>
        <shortName evidence="2">PLP homeostasis protein</shortName>
    </recommendedName>
</protein>
<reference evidence="5" key="1">
    <citation type="submission" date="2022-06" db="EMBL/GenBank/DDBJ databases">
        <title>Genome sequence of Phormidium yuhuli AB48 isolated from an industrial photobioreactor environment.</title>
        <authorList>
            <person name="Qiu Y."/>
            <person name="Noonan A.J.C."/>
            <person name="Dofher K."/>
            <person name="Koch M."/>
            <person name="Kieft B."/>
            <person name="Lin X."/>
            <person name="Ziels R.M."/>
            <person name="Hallam S.J."/>
        </authorList>
    </citation>
    <scope>NUCLEOTIDE SEQUENCE</scope>
    <source>
        <strain evidence="5">AB48</strain>
    </source>
</reference>
<dbReference type="Gene3D" id="3.20.20.10">
    <property type="entry name" value="Alanine racemase"/>
    <property type="match status" value="1"/>
</dbReference>
<dbReference type="HAMAP" id="MF_02087">
    <property type="entry name" value="PLP_homeostasis"/>
    <property type="match status" value="1"/>
</dbReference>
<accession>A0ABY5AN76</accession>
<dbReference type="InterPro" id="IPR011078">
    <property type="entry name" value="PyrdxlP_homeostasis"/>
</dbReference>
<comment type="function">
    <text evidence="2">Pyridoxal 5'-phosphate (PLP)-binding protein, which is involved in PLP homeostasis.</text>
</comment>
<dbReference type="PANTHER" id="PTHR10146">
    <property type="entry name" value="PROLINE SYNTHETASE CO-TRANSCRIBED BACTERIAL HOMOLOG PROTEIN"/>
    <property type="match status" value="1"/>
</dbReference>
<dbReference type="InterPro" id="IPR001608">
    <property type="entry name" value="Ala_racemase_N"/>
</dbReference>
<gene>
    <name evidence="5" type="ORF">NEA10_12480</name>
</gene>
<organism evidence="5 6">
    <name type="scientific">Phormidium yuhuli AB48</name>
    <dbReference type="NCBI Taxonomy" id="2940671"/>
    <lineage>
        <taxon>Bacteria</taxon>
        <taxon>Bacillati</taxon>
        <taxon>Cyanobacteriota</taxon>
        <taxon>Cyanophyceae</taxon>
        <taxon>Oscillatoriophycideae</taxon>
        <taxon>Oscillatoriales</taxon>
        <taxon>Oscillatoriaceae</taxon>
        <taxon>Phormidium</taxon>
        <taxon>Phormidium yuhuli</taxon>
    </lineage>
</organism>